<accession>A0A0A9E8Z1</accession>
<name>A0A0A9E8Z1_ARUDO</name>
<evidence type="ECO:0000313" key="1">
    <source>
        <dbReference type="EMBL" id="JAD96516.1"/>
    </source>
</evidence>
<dbReference type="EMBL" id="GBRH01201379">
    <property type="protein sequence ID" value="JAD96516.1"/>
    <property type="molecule type" value="Transcribed_RNA"/>
</dbReference>
<reference evidence="1" key="2">
    <citation type="journal article" date="2015" name="Data Brief">
        <title>Shoot transcriptome of the giant reed, Arundo donax.</title>
        <authorList>
            <person name="Barrero R.A."/>
            <person name="Guerrero F.D."/>
            <person name="Moolhuijzen P."/>
            <person name="Goolsby J.A."/>
            <person name="Tidwell J."/>
            <person name="Bellgard S.E."/>
            <person name="Bellgard M.I."/>
        </authorList>
    </citation>
    <scope>NUCLEOTIDE SEQUENCE</scope>
    <source>
        <tissue evidence="1">Shoot tissue taken approximately 20 cm above the soil surface</tissue>
    </source>
</reference>
<proteinExistence type="predicted"/>
<organism evidence="1">
    <name type="scientific">Arundo donax</name>
    <name type="common">Giant reed</name>
    <name type="synonym">Donax arundinaceus</name>
    <dbReference type="NCBI Taxonomy" id="35708"/>
    <lineage>
        <taxon>Eukaryota</taxon>
        <taxon>Viridiplantae</taxon>
        <taxon>Streptophyta</taxon>
        <taxon>Embryophyta</taxon>
        <taxon>Tracheophyta</taxon>
        <taxon>Spermatophyta</taxon>
        <taxon>Magnoliopsida</taxon>
        <taxon>Liliopsida</taxon>
        <taxon>Poales</taxon>
        <taxon>Poaceae</taxon>
        <taxon>PACMAD clade</taxon>
        <taxon>Arundinoideae</taxon>
        <taxon>Arundineae</taxon>
        <taxon>Arundo</taxon>
    </lineage>
</organism>
<protein>
    <submittedName>
        <fullName evidence="1">Uncharacterized protein</fullName>
    </submittedName>
</protein>
<reference evidence="1" key="1">
    <citation type="submission" date="2014-09" db="EMBL/GenBank/DDBJ databases">
        <authorList>
            <person name="Magalhaes I.L.F."/>
            <person name="Oliveira U."/>
            <person name="Santos F.R."/>
            <person name="Vidigal T.H.D.A."/>
            <person name="Brescovit A.D."/>
            <person name="Santos A.J."/>
        </authorList>
    </citation>
    <scope>NUCLEOTIDE SEQUENCE</scope>
    <source>
        <tissue evidence="1">Shoot tissue taken approximately 20 cm above the soil surface</tissue>
    </source>
</reference>
<sequence>MSKCYTAITYTALPSAVKLIINVLTSFTEY</sequence>
<dbReference type="AlphaFoldDB" id="A0A0A9E8Z1"/>